<feature type="signal peptide" evidence="2">
    <location>
        <begin position="1"/>
        <end position="42"/>
    </location>
</feature>
<gene>
    <name evidence="3" type="ORF">EGR_08647</name>
</gene>
<dbReference type="CTD" id="36344362"/>
<evidence type="ECO:0000256" key="1">
    <source>
        <dbReference type="SAM" id="MobiDB-lite"/>
    </source>
</evidence>
<keyword evidence="2" id="KW-0732">Signal</keyword>
<feature type="chain" id="PRO_5004881828" evidence="2">
    <location>
        <begin position="43"/>
        <end position="147"/>
    </location>
</feature>
<dbReference type="KEGG" id="egl:EGR_08647"/>
<dbReference type="EMBL" id="APAU02000114">
    <property type="protein sequence ID" value="EUB56470.1"/>
    <property type="molecule type" value="Genomic_DNA"/>
</dbReference>
<protein>
    <submittedName>
        <fullName evidence="3">Uncharacterized protein</fullName>
    </submittedName>
</protein>
<dbReference type="AlphaFoldDB" id="W6U5T6"/>
<feature type="region of interest" description="Disordered" evidence="1">
    <location>
        <begin position="63"/>
        <end position="94"/>
    </location>
</feature>
<reference evidence="3 4" key="1">
    <citation type="journal article" date="2013" name="Nat. Genet.">
        <title>The genome of the hydatid tapeworm Echinococcus granulosus.</title>
        <authorList>
            <person name="Zheng H."/>
            <person name="Zhang W."/>
            <person name="Zhang L."/>
            <person name="Zhang Z."/>
            <person name="Li J."/>
            <person name="Lu G."/>
            <person name="Zhu Y."/>
            <person name="Wang Y."/>
            <person name="Huang Y."/>
            <person name="Liu J."/>
            <person name="Kang H."/>
            <person name="Chen J."/>
            <person name="Wang L."/>
            <person name="Chen A."/>
            <person name="Yu S."/>
            <person name="Gao Z."/>
            <person name="Jin L."/>
            <person name="Gu W."/>
            <person name="Wang Z."/>
            <person name="Zhao L."/>
            <person name="Shi B."/>
            <person name="Wen H."/>
            <person name="Lin R."/>
            <person name="Jones M.K."/>
            <person name="Brejova B."/>
            <person name="Vinar T."/>
            <person name="Zhao G."/>
            <person name="McManus D.P."/>
            <person name="Chen Z."/>
            <person name="Zhou Y."/>
            <person name="Wang S."/>
        </authorList>
    </citation>
    <scope>NUCLEOTIDE SEQUENCE [LARGE SCALE GENOMIC DNA]</scope>
</reference>
<organism evidence="3 4">
    <name type="scientific">Echinococcus granulosus</name>
    <name type="common">Hydatid tapeworm</name>
    <dbReference type="NCBI Taxonomy" id="6210"/>
    <lineage>
        <taxon>Eukaryota</taxon>
        <taxon>Metazoa</taxon>
        <taxon>Spiralia</taxon>
        <taxon>Lophotrochozoa</taxon>
        <taxon>Platyhelminthes</taxon>
        <taxon>Cestoda</taxon>
        <taxon>Eucestoda</taxon>
        <taxon>Cyclophyllidea</taxon>
        <taxon>Taeniidae</taxon>
        <taxon>Echinococcus</taxon>
        <taxon>Echinococcus granulosus group</taxon>
    </lineage>
</organism>
<evidence type="ECO:0000313" key="3">
    <source>
        <dbReference type="EMBL" id="EUB56470.1"/>
    </source>
</evidence>
<dbReference type="Proteomes" id="UP000019149">
    <property type="component" value="Unassembled WGS sequence"/>
</dbReference>
<dbReference type="GeneID" id="36344362"/>
<comment type="caution">
    <text evidence="3">The sequence shown here is derived from an EMBL/GenBank/DDBJ whole genome shotgun (WGS) entry which is preliminary data.</text>
</comment>
<feature type="compositionally biased region" description="Acidic residues" evidence="1">
    <location>
        <begin position="68"/>
        <end position="89"/>
    </location>
</feature>
<evidence type="ECO:0000313" key="4">
    <source>
        <dbReference type="Proteomes" id="UP000019149"/>
    </source>
</evidence>
<accession>W6U5T6</accession>
<keyword evidence="4" id="KW-1185">Reference proteome</keyword>
<dbReference type="RefSeq" id="XP_024347666.1">
    <property type="nucleotide sequence ID" value="XM_024497896.1"/>
</dbReference>
<proteinExistence type="predicted"/>
<name>W6U5T6_ECHGR</name>
<sequence>MGGAHNVPMWLSLTSLNHNMRSHSILVYLLLLLAFASHRAAATVVTDIETARKLEADLFEVPDHTEGEEVTEEMENMEEEGEELAEGPDETDRQGSVLMSAGWRRIRRSIRRRIRSIFRKPRRICFPYCPKGPKKGPPYNENGLAIT</sequence>
<evidence type="ECO:0000256" key="2">
    <source>
        <dbReference type="SAM" id="SignalP"/>
    </source>
</evidence>